<reference evidence="3 4" key="2">
    <citation type="journal article" date="2011" name="Stand. Genomic Sci.">
        <title>Complete genome sequence of Leadbetterella byssophila type strain (4M15).</title>
        <authorList>
            <person name="Abt B."/>
            <person name="Teshima H."/>
            <person name="Lucas S."/>
            <person name="Lapidus A."/>
            <person name="Del Rio T.G."/>
            <person name="Nolan M."/>
            <person name="Tice H."/>
            <person name="Cheng J.F."/>
            <person name="Pitluck S."/>
            <person name="Liolios K."/>
            <person name="Pagani I."/>
            <person name="Ivanova N."/>
            <person name="Mavromatis K."/>
            <person name="Pati A."/>
            <person name="Tapia R."/>
            <person name="Han C."/>
            <person name="Goodwin L."/>
            <person name="Chen A."/>
            <person name="Palaniappan K."/>
            <person name="Land M."/>
            <person name="Hauser L."/>
            <person name="Chang Y.J."/>
            <person name="Jeffries C.D."/>
            <person name="Rohde M."/>
            <person name="Goker M."/>
            <person name="Tindall B.J."/>
            <person name="Detter J.C."/>
            <person name="Woyke T."/>
            <person name="Bristow J."/>
            <person name="Eisen J.A."/>
            <person name="Markowitz V."/>
            <person name="Hugenholtz P."/>
            <person name="Klenk H.P."/>
            <person name="Kyrpides N.C."/>
        </authorList>
    </citation>
    <scope>NUCLEOTIDE SEQUENCE [LARGE SCALE GENOMIC DNA]</scope>
    <source>
        <strain evidence="4">DSM 17132 / JCM 16389 / KACC 11308 / NBRC 106382 / 4M15</strain>
    </source>
</reference>
<feature type="chain" id="PRO_5003188052" evidence="2">
    <location>
        <begin position="23"/>
        <end position="78"/>
    </location>
</feature>
<evidence type="ECO:0000256" key="2">
    <source>
        <dbReference type="SAM" id="SignalP"/>
    </source>
</evidence>
<evidence type="ECO:0000313" key="3">
    <source>
        <dbReference type="EMBL" id="ADQ16648.1"/>
    </source>
</evidence>
<keyword evidence="1" id="KW-0472">Membrane</keyword>
<keyword evidence="1" id="KW-0812">Transmembrane</keyword>
<feature type="signal peptide" evidence="2">
    <location>
        <begin position="1"/>
        <end position="22"/>
    </location>
</feature>
<gene>
    <name evidence="3" type="ordered locus">Lbys_0905</name>
</gene>
<dbReference type="KEGG" id="lby:Lbys_0905"/>
<reference key="1">
    <citation type="submission" date="2010-11" db="EMBL/GenBank/DDBJ databases">
        <title>The complete genome of Leadbetterella byssophila DSM 17132.</title>
        <authorList>
            <consortium name="US DOE Joint Genome Institute (JGI-PGF)"/>
            <person name="Lucas S."/>
            <person name="Copeland A."/>
            <person name="Lapidus A."/>
            <person name="Glavina del Rio T."/>
            <person name="Dalin E."/>
            <person name="Tice H."/>
            <person name="Bruce D."/>
            <person name="Goodwin L."/>
            <person name="Pitluck S."/>
            <person name="Kyrpides N."/>
            <person name="Mavromatis K."/>
            <person name="Ivanova N."/>
            <person name="Teshima H."/>
            <person name="Brettin T."/>
            <person name="Detter J.C."/>
            <person name="Han C."/>
            <person name="Tapia R."/>
            <person name="Land M."/>
            <person name="Hauser L."/>
            <person name="Markowitz V."/>
            <person name="Cheng J.-F."/>
            <person name="Hugenholtz P."/>
            <person name="Woyke T."/>
            <person name="Wu D."/>
            <person name="Tindall B."/>
            <person name="Pomrenke H.G."/>
            <person name="Brambilla E."/>
            <person name="Klenk H.-P."/>
            <person name="Eisen J.A."/>
        </authorList>
    </citation>
    <scope>NUCLEOTIDE SEQUENCE [LARGE SCALE GENOMIC DNA]</scope>
    <source>
        <strain>DSM 17132</strain>
    </source>
</reference>
<keyword evidence="2" id="KW-0732">Signal</keyword>
<dbReference type="Proteomes" id="UP000007435">
    <property type="component" value="Chromosome"/>
</dbReference>
<dbReference type="EMBL" id="CP002305">
    <property type="protein sequence ID" value="ADQ16648.1"/>
    <property type="molecule type" value="Genomic_DNA"/>
</dbReference>
<dbReference type="eggNOG" id="ENOG5033ACM">
    <property type="taxonomic scope" value="Bacteria"/>
</dbReference>
<evidence type="ECO:0000313" key="4">
    <source>
        <dbReference type="Proteomes" id="UP000007435"/>
    </source>
</evidence>
<name>E4RR53_LEAB4</name>
<keyword evidence="1" id="KW-1133">Transmembrane helix</keyword>
<sequence length="78" mass="8852">MRKFKLTSLLILLVLFSFEGYSQSTLGSNVSQTVYKSGIGLGSVIAVVTSWDRNKSIFWAIFHGICSWLYVVYYAFSR</sequence>
<evidence type="ECO:0000256" key="1">
    <source>
        <dbReference type="SAM" id="Phobius"/>
    </source>
</evidence>
<dbReference type="AlphaFoldDB" id="E4RR53"/>
<organism evidence="3 4">
    <name type="scientific">Leadbetterella byssophila (strain DSM 17132 / JCM 16389 / KACC 11308 / NBRC 106382 / 4M15)</name>
    <dbReference type="NCBI Taxonomy" id="649349"/>
    <lineage>
        <taxon>Bacteria</taxon>
        <taxon>Pseudomonadati</taxon>
        <taxon>Bacteroidota</taxon>
        <taxon>Cytophagia</taxon>
        <taxon>Cytophagales</taxon>
        <taxon>Leadbetterellaceae</taxon>
        <taxon>Leadbetterella</taxon>
    </lineage>
</organism>
<keyword evidence="4" id="KW-1185">Reference proteome</keyword>
<dbReference type="HOGENOM" id="CLU_200478_2_0_10"/>
<accession>E4RR53</accession>
<feature type="transmembrane region" description="Helical" evidence="1">
    <location>
        <begin position="57"/>
        <end position="76"/>
    </location>
</feature>
<proteinExistence type="predicted"/>
<protein>
    <submittedName>
        <fullName evidence="3">Uncharacterized protein</fullName>
    </submittedName>
</protein>